<feature type="transmembrane region" description="Helical" evidence="2">
    <location>
        <begin position="185"/>
        <end position="203"/>
    </location>
</feature>
<sequence length="456" mass="53021">MLLAGVWVYDSFWKESNVHPGMNIIFHSVVLISGIFFVTRTMIIYDAFNRSKLSVTLIVLVNYFHDTAYFQLPMTPVLMTLERLFATKLVKTYELSQSTGAVTCLVLVSWTYAISVNFASVCSLGSEVYFRTAYMHCVLQTGTIVFMICIYRKNLKRYQQIKAKTLTERYQTAENIRLLRATFKVAVIMVMWNSLMFTVSFVLKVPNVPAIVILYHTFDKTVIPVNVIVLANYFHDCAYYQLPMTPVLMTFERLMATKLIKTYEQSQPTGAVTCLVLVSWTYAIWIHFMSVYSKGRDVYFMTIYIQCVLQTLTIFLMVYIYRQNLKRYRQIMVKTLTERYQTAENIRLLRTVFKFTIINIIWNGILTGFSLVFKIDDLIIRKIFIRVWDIFIAIGILLILLIYLNAVGILQKVHSLVFNNKKTSSKVVIIRSVTGYVVPTTAEADDYFRQLKNSWQ</sequence>
<protein>
    <submittedName>
        <fullName evidence="4">G protein-coupled receptor</fullName>
    </submittedName>
</protein>
<feature type="transmembrane region" description="Helical" evidence="2">
    <location>
        <begin position="101"/>
        <end position="121"/>
    </location>
</feature>
<feature type="transmembrane region" description="Helical" evidence="2">
    <location>
        <begin position="298"/>
        <end position="321"/>
    </location>
</feature>
<feature type="transmembrane region" description="Helical" evidence="2">
    <location>
        <begin position="270"/>
        <end position="292"/>
    </location>
</feature>
<dbReference type="PANTHER" id="PTHR47518">
    <property type="entry name" value="SERPENTINE RECEPTOR CLASS EPSILON-13-RELATED"/>
    <property type="match status" value="1"/>
</dbReference>
<dbReference type="GO" id="GO:0016020">
    <property type="term" value="C:membrane"/>
    <property type="evidence" value="ECO:0007669"/>
    <property type="project" value="InterPro"/>
</dbReference>
<accession>A0A7E4UZS7</accession>
<comment type="similarity">
    <text evidence="1">Belongs to the nematode receptor-like protein sre family.</text>
</comment>
<reference evidence="4" key="2">
    <citation type="submission" date="2020-10" db="UniProtKB">
        <authorList>
            <consortium name="WormBaseParasite"/>
        </authorList>
    </citation>
    <scope>IDENTIFICATION</scope>
</reference>
<keyword evidence="2" id="KW-0812">Transmembrane</keyword>
<evidence type="ECO:0000313" key="3">
    <source>
        <dbReference type="Proteomes" id="UP000492821"/>
    </source>
</evidence>
<dbReference type="Pfam" id="PF03125">
    <property type="entry name" value="Sre"/>
    <property type="match status" value="2"/>
</dbReference>
<keyword evidence="3" id="KW-1185">Reference proteome</keyword>
<feature type="transmembrane region" description="Helical" evidence="2">
    <location>
        <begin position="352"/>
        <end position="373"/>
    </location>
</feature>
<organism evidence="3 4">
    <name type="scientific">Panagrellus redivivus</name>
    <name type="common">Microworm</name>
    <dbReference type="NCBI Taxonomy" id="6233"/>
    <lineage>
        <taxon>Eukaryota</taxon>
        <taxon>Metazoa</taxon>
        <taxon>Ecdysozoa</taxon>
        <taxon>Nematoda</taxon>
        <taxon>Chromadorea</taxon>
        <taxon>Rhabditida</taxon>
        <taxon>Tylenchina</taxon>
        <taxon>Panagrolaimomorpha</taxon>
        <taxon>Panagrolaimoidea</taxon>
        <taxon>Panagrolaimidae</taxon>
        <taxon>Panagrellus</taxon>
    </lineage>
</organism>
<evidence type="ECO:0000313" key="4">
    <source>
        <dbReference type="WBParaSite" id="Pan_g14509.t1"/>
    </source>
</evidence>
<dbReference type="InterPro" id="IPR004151">
    <property type="entry name" value="7TM_GPCR_serpentine_rcpt_Sre"/>
</dbReference>
<feature type="transmembrane region" description="Helical" evidence="2">
    <location>
        <begin position="385"/>
        <end position="404"/>
    </location>
</feature>
<dbReference type="Proteomes" id="UP000492821">
    <property type="component" value="Unassembled WGS sequence"/>
</dbReference>
<feature type="transmembrane region" description="Helical" evidence="2">
    <location>
        <begin position="24"/>
        <end position="45"/>
    </location>
</feature>
<name>A0A7E4UZS7_PANRE</name>
<keyword evidence="2" id="KW-1133">Transmembrane helix</keyword>
<keyword evidence="2" id="KW-0472">Membrane</keyword>
<proteinExistence type="inferred from homology"/>
<feature type="transmembrane region" description="Helical" evidence="2">
    <location>
        <begin position="133"/>
        <end position="151"/>
    </location>
</feature>
<reference evidence="3" key="1">
    <citation type="journal article" date="2013" name="Genetics">
        <title>The draft genome and transcriptome of Panagrellus redivivus are shaped by the harsh demands of a free-living lifestyle.</title>
        <authorList>
            <person name="Srinivasan J."/>
            <person name="Dillman A.R."/>
            <person name="Macchietto M.G."/>
            <person name="Heikkinen L."/>
            <person name="Lakso M."/>
            <person name="Fracchia K.M."/>
            <person name="Antoshechkin I."/>
            <person name="Mortazavi A."/>
            <person name="Wong G."/>
            <person name="Sternberg P.W."/>
        </authorList>
    </citation>
    <scope>NUCLEOTIDE SEQUENCE [LARGE SCALE GENOMIC DNA]</scope>
    <source>
        <strain evidence="3">MT8872</strain>
    </source>
</reference>
<dbReference type="AlphaFoldDB" id="A0A7E4UZS7"/>
<dbReference type="InterPro" id="IPR052854">
    <property type="entry name" value="Serpentine_rcpt_epsilon"/>
</dbReference>
<evidence type="ECO:0000256" key="2">
    <source>
        <dbReference type="SAM" id="Phobius"/>
    </source>
</evidence>
<dbReference type="GO" id="GO:0007606">
    <property type="term" value="P:sensory perception of chemical stimulus"/>
    <property type="evidence" value="ECO:0007669"/>
    <property type="project" value="InterPro"/>
</dbReference>
<dbReference type="PANTHER" id="PTHR47518:SF9">
    <property type="entry name" value="SERPENTINE RECEPTOR, CLASS T"/>
    <property type="match status" value="1"/>
</dbReference>
<evidence type="ECO:0000256" key="1">
    <source>
        <dbReference type="ARBA" id="ARBA00006803"/>
    </source>
</evidence>
<dbReference type="WBParaSite" id="Pan_g14509.t1">
    <property type="protein sequence ID" value="Pan_g14509.t1"/>
    <property type="gene ID" value="Pan_g14509"/>
</dbReference>